<evidence type="ECO:0000256" key="3">
    <source>
        <dbReference type="ARBA" id="ARBA00010756"/>
    </source>
</evidence>
<accession>A0A7L4UQW9</accession>
<dbReference type="OrthoDB" id="9801272at2"/>
<dbReference type="Gene3D" id="3.90.1150.10">
    <property type="entry name" value="Aspartate Aminotransferase, domain 1"/>
    <property type="match status" value="2"/>
</dbReference>
<dbReference type="PANTHER" id="PTHR11773">
    <property type="entry name" value="GLYCINE DEHYDROGENASE, DECARBOXYLATING"/>
    <property type="match status" value="1"/>
</dbReference>
<evidence type="ECO:0000313" key="12">
    <source>
        <dbReference type="EMBL" id="PVX51002.1"/>
    </source>
</evidence>
<dbReference type="InterPro" id="IPR015422">
    <property type="entry name" value="PyrdxlP-dep_Trfase_small"/>
</dbReference>
<gene>
    <name evidence="12" type="ORF">C7377_1332</name>
</gene>
<evidence type="ECO:0000256" key="1">
    <source>
        <dbReference type="ARBA" id="ARBA00001933"/>
    </source>
</evidence>
<dbReference type="Pfam" id="PF02347">
    <property type="entry name" value="GDC-P"/>
    <property type="match status" value="2"/>
</dbReference>
<dbReference type="NCBIfam" id="NF003346">
    <property type="entry name" value="PRK04366.1"/>
    <property type="match status" value="1"/>
</dbReference>
<feature type="modified residue" description="N6-(pyridoxal phosphate)lysine" evidence="9">
    <location>
        <position position="702"/>
    </location>
</feature>
<protein>
    <recommendedName>
        <fullName evidence="5">glycine dehydrogenase (aminomethyl-transferring)</fullName>
        <ecNumber evidence="5">1.4.4.2</ecNumber>
    </recommendedName>
</protein>
<comment type="function">
    <text evidence="2">The glycine cleavage system catalyzes the degradation of glycine. The P protein binds the alpha-amino group of glycine through its pyridoxal phosphate cofactor; CO(2) is released and the remaining methylamine moiety is then transferred to the lipoamide cofactor of the H protein.</text>
</comment>
<dbReference type="EMBL" id="QENZ01000004">
    <property type="protein sequence ID" value="PVX51002.1"/>
    <property type="molecule type" value="Genomic_DNA"/>
</dbReference>
<dbReference type="GO" id="GO:0005960">
    <property type="term" value="C:glycine cleavage complex"/>
    <property type="evidence" value="ECO:0007669"/>
    <property type="project" value="TreeGrafter"/>
</dbReference>
<evidence type="ECO:0000256" key="7">
    <source>
        <dbReference type="ARBA" id="ARBA00023002"/>
    </source>
</evidence>
<dbReference type="GO" id="GO:0030170">
    <property type="term" value="F:pyridoxal phosphate binding"/>
    <property type="evidence" value="ECO:0007669"/>
    <property type="project" value="TreeGrafter"/>
</dbReference>
<evidence type="ECO:0000256" key="2">
    <source>
        <dbReference type="ARBA" id="ARBA00003788"/>
    </source>
</evidence>
<name>A0A7L4UQW9_BALHA</name>
<dbReference type="Pfam" id="PF21478">
    <property type="entry name" value="GcvP2_C"/>
    <property type="match status" value="1"/>
</dbReference>
<evidence type="ECO:0000256" key="4">
    <source>
        <dbReference type="ARBA" id="ARBA00011690"/>
    </source>
</evidence>
<dbReference type="InterPro" id="IPR015421">
    <property type="entry name" value="PyrdxlP-dep_Trfase_major"/>
</dbReference>
<dbReference type="NCBIfam" id="TIGR00461">
    <property type="entry name" value="gcvP"/>
    <property type="match status" value="1"/>
</dbReference>
<evidence type="ECO:0000259" key="11">
    <source>
        <dbReference type="Pfam" id="PF21478"/>
    </source>
</evidence>
<feature type="domain" description="Glycine cleavage system P-protein N-terminal" evidence="10">
    <location>
        <begin position="472"/>
        <end position="730"/>
    </location>
</feature>
<dbReference type="FunFam" id="3.40.640.10:FF:000007">
    <property type="entry name" value="glycine dehydrogenase (Decarboxylating), mitochondrial"/>
    <property type="match status" value="1"/>
</dbReference>
<dbReference type="InterPro" id="IPR015424">
    <property type="entry name" value="PyrdxlP-dep_Trfase"/>
</dbReference>
<proteinExistence type="inferred from homology"/>
<dbReference type="InterPro" id="IPR003437">
    <property type="entry name" value="GcvP"/>
</dbReference>
<keyword evidence="13" id="KW-1185">Reference proteome</keyword>
<organism evidence="12 13">
    <name type="scientific">Balneicella halophila</name>
    <dbReference type="NCBI Taxonomy" id="1537566"/>
    <lineage>
        <taxon>Bacteria</taxon>
        <taxon>Pseudomonadati</taxon>
        <taxon>Bacteroidota</taxon>
        <taxon>Bacteroidia</taxon>
        <taxon>Bacteroidales</taxon>
        <taxon>Balneicellaceae</taxon>
        <taxon>Balneicella</taxon>
    </lineage>
</organism>
<evidence type="ECO:0000259" key="10">
    <source>
        <dbReference type="Pfam" id="PF02347"/>
    </source>
</evidence>
<dbReference type="Proteomes" id="UP000251835">
    <property type="component" value="Unassembled WGS sequence"/>
</dbReference>
<comment type="cofactor">
    <cofactor evidence="1 9">
        <name>pyridoxal 5'-phosphate</name>
        <dbReference type="ChEBI" id="CHEBI:597326"/>
    </cofactor>
</comment>
<dbReference type="Gene3D" id="3.40.640.10">
    <property type="entry name" value="Type I PLP-dependent aspartate aminotransferase-like (Major domain)"/>
    <property type="match status" value="2"/>
</dbReference>
<dbReference type="GO" id="GO:0005829">
    <property type="term" value="C:cytosol"/>
    <property type="evidence" value="ECO:0007669"/>
    <property type="project" value="TreeGrafter"/>
</dbReference>
<dbReference type="RefSeq" id="WP_116496546.1">
    <property type="nucleotide sequence ID" value="NZ_QENZ01000004.1"/>
</dbReference>
<dbReference type="InterPro" id="IPR020581">
    <property type="entry name" value="GDC_P"/>
</dbReference>
<dbReference type="GO" id="GO:0004375">
    <property type="term" value="F:glycine dehydrogenase (decarboxylating) activity"/>
    <property type="evidence" value="ECO:0007669"/>
    <property type="project" value="UniProtKB-EC"/>
</dbReference>
<evidence type="ECO:0000256" key="9">
    <source>
        <dbReference type="PIRSR" id="PIRSR603437-50"/>
    </source>
</evidence>
<comment type="caution">
    <text evidence="12">The sequence shown here is derived from an EMBL/GenBank/DDBJ whole genome shotgun (WGS) entry which is preliminary data.</text>
</comment>
<evidence type="ECO:0000313" key="13">
    <source>
        <dbReference type="Proteomes" id="UP000251835"/>
    </source>
</evidence>
<dbReference type="SUPFAM" id="SSF53383">
    <property type="entry name" value="PLP-dependent transferases"/>
    <property type="match status" value="2"/>
</dbReference>
<dbReference type="EC" id="1.4.4.2" evidence="5"/>
<keyword evidence="6 9" id="KW-0663">Pyridoxal phosphate</keyword>
<dbReference type="GO" id="GO:0019464">
    <property type="term" value="P:glycine decarboxylation via glycine cleavage system"/>
    <property type="evidence" value="ECO:0007669"/>
    <property type="project" value="TreeGrafter"/>
</dbReference>
<feature type="domain" description="Glycine dehydrogenase C-terminal" evidence="11">
    <location>
        <begin position="774"/>
        <end position="896"/>
    </location>
</feature>
<comment type="similarity">
    <text evidence="3">Belongs to the GcvP family.</text>
</comment>
<evidence type="ECO:0000256" key="6">
    <source>
        <dbReference type="ARBA" id="ARBA00022898"/>
    </source>
</evidence>
<dbReference type="InterPro" id="IPR049316">
    <property type="entry name" value="GDC-P_C"/>
</dbReference>
<dbReference type="PANTHER" id="PTHR11773:SF1">
    <property type="entry name" value="GLYCINE DEHYDROGENASE (DECARBOXYLATING), MITOCHONDRIAL"/>
    <property type="match status" value="1"/>
</dbReference>
<comment type="catalytic activity">
    <reaction evidence="8">
        <text>N(6)-[(R)-lipoyl]-L-lysyl-[glycine-cleavage complex H protein] + glycine + H(+) = N(6)-[(R)-S(8)-aminomethyldihydrolipoyl]-L-lysyl-[glycine-cleavage complex H protein] + CO2</text>
        <dbReference type="Rhea" id="RHEA:24304"/>
        <dbReference type="Rhea" id="RHEA-COMP:10494"/>
        <dbReference type="Rhea" id="RHEA-COMP:10495"/>
        <dbReference type="ChEBI" id="CHEBI:15378"/>
        <dbReference type="ChEBI" id="CHEBI:16526"/>
        <dbReference type="ChEBI" id="CHEBI:57305"/>
        <dbReference type="ChEBI" id="CHEBI:83099"/>
        <dbReference type="ChEBI" id="CHEBI:83143"/>
        <dbReference type="EC" id="1.4.4.2"/>
    </reaction>
</comment>
<dbReference type="CDD" id="cd00613">
    <property type="entry name" value="GDC-P"/>
    <property type="match status" value="1"/>
</dbReference>
<comment type="subunit">
    <text evidence="4">The glycine cleavage system is composed of four proteins: P, T, L and H.</text>
</comment>
<evidence type="ECO:0000256" key="5">
    <source>
        <dbReference type="ARBA" id="ARBA00012134"/>
    </source>
</evidence>
<feature type="domain" description="Glycine cleavage system P-protein N-terminal" evidence="10">
    <location>
        <begin position="8"/>
        <end position="438"/>
    </location>
</feature>
<sequence>MKKDLFINRHIGPTEEDVQKMLKTVGASSLEELMNEIIPQNIQLEKPVFEDEPFTEAEMYAHMEELGAKNKCFKNYIGQGYYETVTPAPIIRNVLEDPTWYTSYTPYQAEISQGRLEALLNFQTMLMDLTAMPLANCSLLDESSAAHEAIYMMYSARTAKMKKAGVNKIFVDECVFPQTLDLIKTRATALDFDLRIGDYKTAELDESFFGAVVQYPNANGTVVDYREFSKSLEEKGIKLTVIADVMSLVLLTPPGEWGADIVCGSTQRFGIPLGYGGPHAGFITCKEEYKRTIPGRIIGVTKNAEGKKALRMALQTREQHIKRERATSNICTAQALLATMASFYVVYHGKEGLKRIATNIHSNAYATAKALGAMGLEVHAEDVFDTIRINLTRAEQIKVKEEALAQKINFNYPFEGVITISFGENTNTKQVEKLVAVFARALGKSAPEIEVDEEVNLPKSLLRSSDFLTAEVFNKYRSETGFMRYIKQLERKDLGLNTAMIPLGSCTMKLNSATSMFPLSWSEFNSIHPFAPDEQTKGYEEMIAELKDMLCKITGFAGISIQPNSGATGEHTGLLVIRQYHNDRGQAERKKVLIPRSAHGTNPASAVVVGYEPVIVKSDENGNIDVEDLKVQAEKHKDNLAAAMITYPSTHGVYEHRIREIIDIVHEHGGQVYMDGANMNAQCNLTNPGFIGADVCHLNLHKTFAIPHGGGGPGVGPIGVAKHLVPFLPNHVMKNVGGEKGIGAVAAAPYGSASVNTITYAYLKMLGGEGLTYATQVAILSANYIAKKLEENNMKVLYKGNNGRVAHELIFDCNEFNKEAGITDSDIAKRLMDYGFHAPTLSFPVHGTLMIEPTESEPLSELDRFIEALVCIKKEIEEVNNGDYPADDNVLKNAPHTQTMLLADEWTHAYTRTKAAYPVDYLRENKFWPATSRVDDGYGDRNLMCSCVGLENYEE</sequence>
<dbReference type="GO" id="GO:0016594">
    <property type="term" value="F:glycine binding"/>
    <property type="evidence" value="ECO:0007669"/>
    <property type="project" value="TreeGrafter"/>
</dbReference>
<keyword evidence="7" id="KW-0560">Oxidoreductase</keyword>
<dbReference type="InterPro" id="IPR049315">
    <property type="entry name" value="GDC-P_N"/>
</dbReference>
<dbReference type="AlphaFoldDB" id="A0A7L4UQW9"/>
<reference evidence="12 13" key="1">
    <citation type="submission" date="2018-05" db="EMBL/GenBank/DDBJ databases">
        <title>Genomic Encyclopedia of Type Strains, Phase IV (KMG-IV): sequencing the most valuable type-strain genomes for metagenomic binning, comparative biology and taxonomic classification.</title>
        <authorList>
            <person name="Goeker M."/>
        </authorList>
    </citation>
    <scope>NUCLEOTIDE SEQUENCE [LARGE SCALE GENOMIC DNA]</scope>
    <source>
        <strain evidence="12 13">DSM 28579</strain>
    </source>
</reference>
<evidence type="ECO:0000256" key="8">
    <source>
        <dbReference type="ARBA" id="ARBA00049026"/>
    </source>
</evidence>